<dbReference type="EMBL" id="CADCVJ010000241">
    <property type="protein sequence ID" value="CAA9496932.1"/>
    <property type="molecule type" value="Genomic_DNA"/>
</dbReference>
<dbReference type="InterPro" id="IPR036249">
    <property type="entry name" value="Thioredoxin-like_sf"/>
</dbReference>
<evidence type="ECO:0008006" key="2">
    <source>
        <dbReference type="Google" id="ProtNLM"/>
    </source>
</evidence>
<dbReference type="SUPFAM" id="SSF52833">
    <property type="entry name" value="Thioredoxin-like"/>
    <property type="match status" value="1"/>
</dbReference>
<reference evidence="1" key="1">
    <citation type="submission" date="2020-02" db="EMBL/GenBank/DDBJ databases">
        <authorList>
            <person name="Meier V. D."/>
        </authorList>
    </citation>
    <scope>NUCLEOTIDE SEQUENCE</scope>
    <source>
        <strain evidence="1">AVDCRST_MAG38</strain>
    </source>
</reference>
<dbReference type="Gene3D" id="3.40.30.10">
    <property type="entry name" value="Glutaredoxin"/>
    <property type="match status" value="1"/>
</dbReference>
<dbReference type="PANTHER" id="PTHR33558">
    <property type="entry name" value="GLUTAREDOXIN-LIKE PROTEIN C5ORF63 HOMOLOG"/>
    <property type="match status" value="1"/>
</dbReference>
<dbReference type="InterPro" id="IPR052565">
    <property type="entry name" value="Glutaredoxin-like_YDR286C"/>
</dbReference>
<evidence type="ECO:0000313" key="1">
    <source>
        <dbReference type="EMBL" id="CAA9496932.1"/>
    </source>
</evidence>
<gene>
    <name evidence="1" type="ORF">AVDCRST_MAG38-2925</name>
</gene>
<dbReference type="Pfam" id="PF05768">
    <property type="entry name" value="Glrx-like"/>
    <property type="match status" value="1"/>
</dbReference>
<dbReference type="AlphaFoldDB" id="A0A6J4SFC0"/>
<name>A0A6J4SFC0_9ACTN</name>
<organism evidence="1">
    <name type="scientific">uncultured Solirubrobacteraceae bacterium</name>
    <dbReference type="NCBI Taxonomy" id="1162706"/>
    <lineage>
        <taxon>Bacteria</taxon>
        <taxon>Bacillati</taxon>
        <taxon>Actinomycetota</taxon>
        <taxon>Thermoleophilia</taxon>
        <taxon>Solirubrobacterales</taxon>
        <taxon>Solirubrobacteraceae</taxon>
        <taxon>environmental samples</taxon>
    </lineage>
</organism>
<sequence>MTATVTLYGRPGCCLCDEARAHIERLRASRSFALEEIDITADDALHRRFLERIPVVALDGEEIYDYEIDPADLARRLDEASSRDVRRIE</sequence>
<proteinExistence type="predicted"/>
<accession>A0A6J4SFC0</accession>
<protein>
    <recommendedName>
        <fullName evidence="2">Glutaredoxin-like domain-containing protein PA3033</fullName>
    </recommendedName>
</protein>
<dbReference type="InterPro" id="IPR008554">
    <property type="entry name" value="Glutaredoxin-like"/>
</dbReference>
<dbReference type="PANTHER" id="PTHR33558:SF1">
    <property type="entry name" value="GLUTAREDOXIN-LIKE PROTEIN C5ORF63 HOMOLOG"/>
    <property type="match status" value="1"/>
</dbReference>